<evidence type="ECO:0000313" key="2">
    <source>
        <dbReference type="EMBL" id="KMO70113.1"/>
    </source>
</evidence>
<protein>
    <submittedName>
        <fullName evidence="2">Uncharacterized protein</fullName>
    </submittedName>
</protein>
<feature type="signal peptide" evidence="1">
    <location>
        <begin position="1"/>
        <end position="49"/>
    </location>
</feature>
<proteinExistence type="predicted"/>
<feature type="chain" id="PRO_5005283301" evidence="1">
    <location>
        <begin position="50"/>
        <end position="121"/>
    </location>
</feature>
<keyword evidence="1" id="KW-0732">Signal</keyword>
<gene>
    <name evidence="2" type="ORF">MCHLDSM_05001</name>
</gene>
<dbReference type="Proteomes" id="UP000036513">
    <property type="component" value="Unassembled WGS sequence"/>
</dbReference>
<accession>A0A0J6VKY4</accession>
<sequence precursor="true">MRPSAGLRNQITKIENQEEGKTMKKLTITTAAAAALTAGVLGLAAPALAAPTGGNAADTISALEAQGNRVVVNRQGSAPLDESSVVSVTRGPIVRTAVPFGTSNGDSNRSETSQTIYVTVK</sequence>
<evidence type="ECO:0000256" key="1">
    <source>
        <dbReference type="SAM" id="SignalP"/>
    </source>
</evidence>
<evidence type="ECO:0000313" key="3">
    <source>
        <dbReference type="Proteomes" id="UP000036513"/>
    </source>
</evidence>
<dbReference type="PATRIC" id="fig|37916.4.peg.5006"/>
<keyword evidence="3" id="KW-1185">Reference proteome</keyword>
<organism evidence="2 3">
    <name type="scientific">Mycolicibacterium chlorophenolicum</name>
    <dbReference type="NCBI Taxonomy" id="37916"/>
    <lineage>
        <taxon>Bacteria</taxon>
        <taxon>Bacillati</taxon>
        <taxon>Actinomycetota</taxon>
        <taxon>Actinomycetes</taxon>
        <taxon>Mycobacteriales</taxon>
        <taxon>Mycobacteriaceae</taxon>
        <taxon>Mycolicibacterium</taxon>
    </lineage>
</organism>
<comment type="caution">
    <text evidence="2">The sequence shown here is derived from an EMBL/GenBank/DDBJ whole genome shotgun (WGS) entry which is preliminary data.</text>
</comment>
<name>A0A0J6VKY4_9MYCO</name>
<dbReference type="AlphaFoldDB" id="A0A0J6VKY4"/>
<dbReference type="EMBL" id="JYNL01000064">
    <property type="protein sequence ID" value="KMO70113.1"/>
    <property type="molecule type" value="Genomic_DNA"/>
</dbReference>
<reference evidence="2 3" key="1">
    <citation type="journal article" date="2015" name="Genome Biol. Evol.">
        <title>Characterization of Three Mycobacterium spp. with Potential Use in Bioremediation by Genome Sequencing and Comparative Genomics.</title>
        <authorList>
            <person name="Das S."/>
            <person name="Pettersson B.M."/>
            <person name="Behra P.R."/>
            <person name="Ramesh M."/>
            <person name="Dasgupta S."/>
            <person name="Bhattacharya A."/>
            <person name="Kirsebom L.A."/>
        </authorList>
    </citation>
    <scope>NUCLEOTIDE SEQUENCE [LARGE SCALE GENOMIC DNA]</scope>
    <source>
        <strain evidence="2 3">DSM 43826</strain>
    </source>
</reference>